<dbReference type="NCBIfam" id="TIGR02605">
    <property type="entry name" value="CxxC_CxxC_SSSS"/>
    <property type="match status" value="1"/>
</dbReference>
<accession>B8JBA2</accession>
<dbReference type="PANTHER" id="PTHR34404">
    <property type="entry name" value="REGULATORY PROTEIN, FMDB FAMILY"/>
    <property type="match status" value="1"/>
</dbReference>
<feature type="domain" description="Putative regulatory protein FmdB zinc ribbon" evidence="2">
    <location>
        <begin position="1"/>
        <end position="42"/>
    </location>
</feature>
<sequence length="109" mass="10549">MPIYEFVCEACGRITEVMQKMSDPAPAACPECGAGKLARLVSRTTFQLKGGGWYSDLYASAKSKPAPAGQAAPAGDGGAAPAAAPAKAAPSATPAAPAAPGAGKGGATS</sequence>
<proteinExistence type="predicted"/>
<feature type="compositionally biased region" description="Low complexity" evidence="1">
    <location>
        <begin position="63"/>
        <end position="101"/>
    </location>
</feature>
<name>B8JBA2_ANAD2</name>
<feature type="region of interest" description="Disordered" evidence="1">
    <location>
        <begin position="63"/>
        <end position="109"/>
    </location>
</feature>
<reference evidence="3" key="1">
    <citation type="submission" date="2009-01" db="EMBL/GenBank/DDBJ databases">
        <title>Complete sequence of Anaeromyxobacter dehalogenans 2CP-1.</title>
        <authorList>
            <consortium name="US DOE Joint Genome Institute"/>
            <person name="Lucas S."/>
            <person name="Copeland A."/>
            <person name="Lapidus A."/>
            <person name="Glavina del Rio T."/>
            <person name="Dalin E."/>
            <person name="Tice H."/>
            <person name="Bruce D."/>
            <person name="Goodwin L."/>
            <person name="Pitluck S."/>
            <person name="Saunders E."/>
            <person name="Brettin T."/>
            <person name="Detter J.C."/>
            <person name="Han C."/>
            <person name="Larimer F."/>
            <person name="Land M."/>
            <person name="Hauser L."/>
            <person name="Kyrpides N."/>
            <person name="Ovchinnikova G."/>
            <person name="Beliaev A.S."/>
            <person name="Richardson P."/>
        </authorList>
    </citation>
    <scope>NUCLEOTIDE SEQUENCE</scope>
    <source>
        <strain evidence="3">2CP-1</strain>
    </source>
</reference>
<protein>
    <submittedName>
        <fullName evidence="3">Regulatory protein, FmdB family</fullName>
    </submittedName>
</protein>
<dbReference type="SMART" id="SM00834">
    <property type="entry name" value="CxxC_CXXC_SSSS"/>
    <property type="match status" value="1"/>
</dbReference>
<evidence type="ECO:0000313" key="4">
    <source>
        <dbReference type="Proteomes" id="UP000007089"/>
    </source>
</evidence>
<dbReference type="RefSeq" id="WP_012633538.1">
    <property type="nucleotide sequence ID" value="NC_011891.1"/>
</dbReference>
<dbReference type="Proteomes" id="UP000007089">
    <property type="component" value="Chromosome"/>
</dbReference>
<evidence type="ECO:0000259" key="2">
    <source>
        <dbReference type="SMART" id="SM00834"/>
    </source>
</evidence>
<keyword evidence="4" id="KW-1185">Reference proteome</keyword>
<evidence type="ECO:0000256" key="1">
    <source>
        <dbReference type="SAM" id="MobiDB-lite"/>
    </source>
</evidence>
<organism evidence="3 4">
    <name type="scientific">Anaeromyxobacter dehalogenans (strain ATCC BAA-258 / DSM 21875 / 2CP-1)</name>
    <dbReference type="NCBI Taxonomy" id="455488"/>
    <lineage>
        <taxon>Bacteria</taxon>
        <taxon>Pseudomonadati</taxon>
        <taxon>Myxococcota</taxon>
        <taxon>Myxococcia</taxon>
        <taxon>Myxococcales</taxon>
        <taxon>Cystobacterineae</taxon>
        <taxon>Anaeromyxobacteraceae</taxon>
        <taxon>Anaeromyxobacter</taxon>
    </lineage>
</organism>
<gene>
    <name evidence="3" type="ordered locus">A2cp1_2391</name>
</gene>
<dbReference type="InterPro" id="IPR013429">
    <property type="entry name" value="Regulatory_FmdB_Zinc_ribbon"/>
</dbReference>
<dbReference type="Pfam" id="PF09723">
    <property type="entry name" value="Zn_ribbon_8"/>
    <property type="match status" value="1"/>
</dbReference>
<dbReference type="HOGENOM" id="CLU_136025_0_1_7"/>
<dbReference type="PANTHER" id="PTHR34404:SF2">
    <property type="entry name" value="CONSERVED SERINE RICH PROTEIN"/>
    <property type="match status" value="1"/>
</dbReference>
<dbReference type="AlphaFoldDB" id="B8JBA2"/>
<dbReference type="EMBL" id="CP001359">
    <property type="protein sequence ID" value="ACL65729.1"/>
    <property type="molecule type" value="Genomic_DNA"/>
</dbReference>
<evidence type="ECO:0000313" key="3">
    <source>
        <dbReference type="EMBL" id="ACL65729.1"/>
    </source>
</evidence>
<dbReference type="KEGG" id="acp:A2cp1_2391"/>